<evidence type="ECO:0000259" key="10">
    <source>
        <dbReference type="Pfam" id="PF21694"/>
    </source>
</evidence>
<dbReference type="InterPro" id="IPR008921">
    <property type="entry name" value="DNA_pol3_clamp-load_cplx_C"/>
</dbReference>
<organism evidence="11 12">
    <name type="scientific">Candidatus Methylopumilus planktonicus</name>
    <dbReference type="NCBI Taxonomy" id="1581557"/>
    <lineage>
        <taxon>Bacteria</taxon>
        <taxon>Pseudomonadati</taxon>
        <taxon>Pseudomonadota</taxon>
        <taxon>Betaproteobacteria</taxon>
        <taxon>Nitrosomonadales</taxon>
        <taxon>Methylophilaceae</taxon>
        <taxon>Candidatus Methylopumilus</taxon>
    </lineage>
</organism>
<evidence type="ECO:0000256" key="1">
    <source>
        <dbReference type="ARBA" id="ARBA00012417"/>
    </source>
</evidence>
<dbReference type="Gene3D" id="3.40.50.300">
    <property type="entry name" value="P-loop containing nucleotide triphosphate hydrolases"/>
    <property type="match status" value="1"/>
</dbReference>
<dbReference type="KEGG" id="mbat:BN1208_0349"/>
<evidence type="ECO:0000256" key="4">
    <source>
        <dbReference type="ARBA" id="ARBA00022695"/>
    </source>
</evidence>
<dbReference type="GO" id="GO:0003887">
    <property type="term" value="F:DNA-directed DNA polymerase activity"/>
    <property type="evidence" value="ECO:0007669"/>
    <property type="project" value="UniProtKB-KW"/>
</dbReference>
<keyword evidence="6" id="KW-0239">DNA-directed DNA polymerase</keyword>
<dbReference type="Pfam" id="PF21694">
    <property type="entry name" value="DNA_pol3_delta_C"/>
    <property type="match status" value="1"/>
</dbReference>
<dbReference type="GO" id="GO:0009360">
    <property type="term" value="C:DNA polymerase III complex"/>
    <property type="evidence" value="ECO:0007669"/>
    <property type="project" value="InterPro"/>
</dbReference>
<dbReference type="STRING" id="1581557.BN1208_0349"/>
<dbReference type="InterPro" id="IPR027417">
    <property type="entry name" value="P-loop_NTPase"/>
</dbReference>
<dbReference type="Gene3D" id="1.10.8.60">
    <property type="match status" value="1"/>
</dbReference>
<feature type="domain" description="DNA polymerase III delta N-terminal" evidence="9">
    <location>
        <begin position="22"/>
        <end position="138"/>
    </location>
</feature>
<evidence type="ECO:0000256" key="2">
    <source>
        <dbReference type="ARBA" id="ARBA00017703"/>
    </source>
</evidence>
<dbReference type="OrthoDB" id="9770982at2"/>
<dbReference type="InterPro" id="IPR010372">
    <property type="entry name" value="DNA_pol3_delta_N"/>
</dbReference>
<accession>A0A0D6EVE3</accession>
<evidence type="ECO:0000313" key="12">
    <source>
        <dbReference type="Proteomes" id="UP000064007"/>
    </source>
</evidence>
<keyword evidence="4 11" id="KW-0548">Nucleotidyltransferase</keyword>
<keyword evidence="5" id="KW-0235">DNA replication</keyword>
<evidence type="ECO:0000256" key="8">
    <source>
        <dbReference type="ARBA" id="ARBA00049244"/>
    </source>
</evidence>
<reference evidence="12" key="1">
    <citation type="submission" date="2014-12" db="EMBL/GenBank/DDBJ databases">
        <authorList>
            <person name="Salcher M.M."/>
        </authorList>
    </citation>
    <scope>NUCLEOTIDE SEQUENCE [LARGE SCALE GENOMIC DNA]</scope>
    <source>
        <strain evidence="12">MMS-10A-171</strain>
    </source>
</reference>
<proteinExistence type="inferred from homology"/>
<keyword evidence="3 11" id="KW-0808">Transferase</keyword>
<keyword evidence="12" id="KW-1185">Reference proteome</keyword>
<dbReference type="AlphaFoldDB" id="A0A0D6EVE3"/>
<dbReference type="InterPro" id="IPR005790">
    <property type="entry name" value="DNA_polIII_delta"/>
</dbReference>
<dbReference type="SUPFAM" id="SSF48019">
    <property type="entry name" value="post-AAA+ oligomerization domain-like"/>
    <property type="match status" value="1"/>
</dbReference>
<dbReference type="RefSeq" id="WP_046487264.1">
    <property type="nucleotide sequence ID" value="NZ_LN827929.1"/>
</dbReference>
<evidence type="ECO:0000259" key="9">
    <source>
        <dbReference type="Pfam" id="PF06144"/>
    </source>
</evidence>
<dbReference type="Pfam" id="PF06144">
    <property type="entry name" value="DNA_pol3_delta"/>
    <property type="match status" value="1"/>
</dbReference>
<dbReference type="SUPFAM" id="SSF52540">
    <property type="entry name" value="P-loop containing nucleoside triphosphate hydrolases"/>
    <property type="match status" value="1"/>
</dbReference>
<evidence type="ECO:0000256" key="3">
    <source>
        <dbReference type="ARBA" id="ARBA00022679"/>
    </source>
</evidence>
<dbReference type="GO" id="GO:0003677">
    <property type="term" value="F:DNA binding"/>
    <property type="evidence" value="ECO:0007669"/>
    <property type="project" value="InterPro"/>
</dbReference>
<comment type="similarity">
    <text evidence="7">Belongs to the DNA polymerase HolA subunit family.</text>
</comment>
<protein>
    <recommendedName>
        <fullName evidence="2">DNA polymerase III subunit delta</fullName>
        <ecNumber evidence="1">2.7.7.7</ecNumber>
    </recommendedName>
</protein>
<dbReference type="Proteomes" id="UP000064007">
    <property type="component" value="Chromosome 1"/>
</dbReference>
<dbReference type="EC" id="2.7.7.7" evidence="1"/>
<gene>
    <name evidence="11" type="ORF">BN1208_0349</name>
</gene>
<sequence>MAAFDSEALHKELQKNQLSKFLLLGDEALSRKEAFDILRQFAKEHSYLEKLTFTIDRYFKWDQCASSLSAQGLFSQKRIIEIVIPSGKINAESGESFYEILQNFSQDDLLIVHLPETDRETKQQKWFKELEKKSCMIRLDEIKPGELTSWLKKRALLLSINLDEESIQLVSQFVHGNMLAADQELNKLALLFPNQSISYDKVSQSISNVSRYDTFELTEYVLNGDQIKTLSTLNCLKEEGQNPISITSSLSWVLKPMLEIKELDFRGQSLENYLTKSRIFGDKLTYVKKALSFFSVKHLRAAIQKLSEIDKISKGVSPGDAWLETGRLCLGLAKIASRSRKI</sequence>
<evidence type="ECO:0000256" key="6">
    <source>
        <dbReference type="ARBA" id="ARBA00022932"/>
    </source>
</evidence>
<feature type="domain" description="DNA polymerase III delta subunit-like C-terminal" evidence="10">
    <location>
        <begin position="213"/>
        <end position="312"/>
    </location>
</feature>
<dbReference type="InterPro" id="IPR048466">
    <property type="entry name" value="DNA_pol3_delta-like_C"/>
</dbReference>
<evidence type="ECO:0000313" key="11">
    <source>
        <dbReference type="EMBL" id="CEZ19243.1"/>
    </source>
</evidence>
<evidence type="ECO:0000256" key="5">
    <source>
        <dbReference type="ARBA" id="ARBA00022705"/>
    </source>
</evidence>
<dbReference type="EMBL" id="LN827929">
    <property type="protein sequence ID" value="CEZ19243.1"/>
    <property type="molecule type" value="Genomic_DNA"/>
</dbReference>
<dbReference type="CDD" id="cd18138">
    <property type="entry name" value="HLD_clamp_pol_III_delta"/>
    <property type="match status" value="1"/>
</dbReference>
<dbReference type="PANTHER" id="PTHR34388:SF1">
    <property type="entry name" value="DNA POLYMERASE III SUBUNIT DELTA"/>
    <property type="match status" value="1"/>
</dbReference>
<dbReference type="NCBIfam" id="TIGR01128">
    <property type="entry name" value="holA"/>
    <property type="match status" value="1"/>
</dbReference>
<dbReference type="PANTHER" id="PTHR34388">
    <property type="entry name" value="DNA POLYMERASE III SUBUNIT DELTA"/>
    <property type="match status" value="1"/>
</dbReference>
<name>A0A0D6EVE3_9PROT</name>
<evidence type="ECO:0000256" key="7">
    <source>
        <dbReference type="ARBA" id="ARBA00034754"/>
    </source>
</evidence>
<dbReference type="GO" id="GO:0006261">
    <property type="term" value="P:DNA-templated DNA replication"/>
    <property type="evidence" value="ECO:0007669"/>
    <property type="project" value="TreeGrafter"/>
</dbReference>
<dbReference type="Gene3D" id="1.20.272.10">
    <property type="match status" value="1"/>
</dbReference>
<dbReference type="HOGENOM" id="CLU_044694_0_0_4"/>
<comment type="catalytic activity">
    <reaction evidence="8">
        <text>DNA(n) + a 2'-deoxyribonucleoside 5'-triphosphate = DNA(n+1) + diphosphate</text>
        <dbReference type="Rhea" id="RHEA:22508"/>
        <dbReference type="Rhea" id="RHEA-COMP:17339"/>
        <dbReference type="Rhea" id="RHEA-COMP:17340"/>
        <dbReference type="ChEBI" id="CHEBI:33019"/>
        <dbReference type="ChEBI" id="CHEBI:61560"/>
        <dbReference type="ChEBI" id="CHEBI:173112"/>
        <dbReference type="EC" id="2.7.7.7"/>
    </reaction>
</comment>